<organism evidence="1 2">
    <name type="scientific">Candidatus Raskinella chloraquaticus</name>
    <dbReference type="NCBI Taxonomy" id="1951219"/>
    <lineage>
        <taxon>Bacteria</taxon>
        <taxon>Pseudomonadati</taxon>
        <taxon>Pseudomonadota</taxon>
        <taxon>Alphaproteobacteria</taxon>
        <taxon>Hyphomicrobiales</taxon>
        <taxon>Phreatobacteraceae</taxon>
        <taxon>Candidatus Raskinella</taxon>
    </lineage>
</organism>
<gene>
    <name evidence="1" type="ORF">A4S15_03030</name>
</gene>
<name>A0A1W9HQH3_9HYPH</name>
<evidence type="ECO:0000313" key="2">
    <source>
        <dbReference type="Proteomes" id="UP000192872"/>
    </source>
</evidence>
<dbReference type="EMBL" id="LWDL01000031">
    <property type="protein sequence ID" value="OQW49699.1"/>
    <property type="molecule type" value="Genomic_DNA"/>
</dbReference>
<reference evidence="1 2" key="1">
    <citation type="journal article" date="2017" name="Water Res.">
        <title>Comammox in drinking water systems.</title>
        <authorList>
            <person name="Wang Y."/>
            <person name="Ma L."/>
            <person name="Mao Y."/>
            <person name="Jiang X."/>
            <person name="Xia Y."/>
            <person name="Yu K."/>
            <person name="Li B."/>
            <person name="Zhang T."/>
        </authorList>
    </citation>
    <scope>NUCLEOTIDE SEQUENCE [LARGE SCALE GENOMIC DNA]</scope>
    <source>
        <strain evidence="1">SG_bin8</strain>
    </source>
</reference>
<dbReference type="AlphaFoldDB" id="A0A1W9HQH3"/>
<evidence type="ECO:0000313" key="1">
    <source>
        <dbReference type="EMBL" id="OQW49699.1"/>
    </source>
</evidence>
<sequence>MIYAWQVSSCARWGNFGAMEFAMPIMKAKTIHEKLLKNSIFALLFVSHPFMRHMETNFIFITVTSLINGAFGV</sequence>
<protein>
    <submittedName>
        <fullName evidence="1">Uncharacterized protein</fullName>
    </submittedName>
</protein>
<dbReference type="Proteomes" id="UP000192872">
    <property type="component" value="Unassembled WGS sequence"/>
</dbReference>
<proteinExistence type="predicted"/>
<comment type="caution">
    <text evidence="1">The sequence shown here is derived from an EMBL/GenBank/DDBJ whole genome shotgun (WGS) entry which is preliminary data.</text>
</comment>
<accession>A0A1W9HQH3</accession>